<evidence type="ECO:0000256" key="1">
    <source>
        <dbReference type="SAM" id="MobiDB-lite"/>
    </source>
</evidence>
<dbReference type="Proteomes" id="UP000504618">
    <property type="component" value="Unplaced"/>
</dbReference>
<dbReference type="Pfam" id="PF14223">
    <property type="entry name" value="Retrotran_gag_2"/>
    <property type="match status" value="1"/>
</dbReference>
<accession>A0A6J1QC50</accession>
<dbReference type="AlphaFoldDB" id="A0A6J1QC50"/>
<evidence type="ECO:0000313" key="2">
    <source>
        <dbReference type="Proteomes" id="UP000504618"/>
    </source>
</evidence>
<name>A0A6J1QC50_9HYME</name>
<dbReference type="PANTHER" id="PTHR47481">
    <property type="match status" value="1"/>
</dbReference>
<dbReference type="RefSeq" id="XP_024879907.1">
    <property type="nucleotide sequence ID" value="XM_025024139.1"/>
</dbReference>
<dbReference type="GeneID" id="112459810"/>
<feature type="region of interest" description="Disordered" evidence="1">
    <location>
        <begin position="181"/>
        <end position="206"/>
    </location>
</feature>
<dbReference type="RefSeq" id="XP_024891369.1">
    <property type="nucleotide sequence ID" value="XM_025035601.1"/>
</dbReference>
<proteinExistence type="predicted"/>
<evidence type="ECO:0000313" key="4">
    <source>
        <dbReference type="RefSeq" id="XP_024891369.1"/>
    </source>
</evidence>
<dbReference type="PANTHER" id="PTHR47481:SF7">
    <property type="entry name" value="CCHC-TYPE DOMAIN-CONTAINING PROTEIN"/>
    <property type="match status" value="1"/>
</dbReference>
<feature type="non-terminal residue" evidence="3">
    <location>
        <position position="1"/>
    </location>
</feature>
<evidence type="ECO:0000313" key="3">
    <source>
        <dbReference type="RefSeq" id="XP_024879907.1"/>
    </source>
</evidence>
<gene>
    <name evidence="3" type="primary">LOC112459810</name>
    <name evidence="4" type="synonym">LOC112467120</name>
</gene>
<protein>
    <submittedName>
        <fullName evidence="3">Uncharacterized protein LOC112459810</fullName>
    </submittedName>
    <submittedName>
        <fullName evidence="4">Uncharacterized protein LOC112467120</fullName>
    </submittedName>
</protein>
<reference evidence="3 4" key="1">
    <citation type="submission" date="2025-04" db="UniProtKB">
        <authorList>
            <consortium name="RefSeq"/>
        </authorList>
    </citation>
    <scope>IDENTIFICATION</scope>
    <source>
        <tissue evidence="3 4">Whole body</tissue>
    </source>
</reference>
<sequence>FEITQLLIAHGLEDLIDGSRLRGERTVDAVKTWTKDNAKAMSLISSSMEQTQLQGLITCRSAYEMWQSLVRTYEQRSASSKLLLMQRYHEYRMGLNDSVVEHVTHIKNLVSQLRDVGQQIDETDIMTKILGSLPAKYNTLVTAWDSVPLSYQLVGNLLERLIKEESRMAGEDEIAGALATVSLNKKKGMKNPRNQKNRKSRNDEKR</sequence>
<dbReference type="OrthoDB" id="8063677at2759"/>
<keyword evidence="2" id="KW-1185">Reference proteome</keyword>
<organism evidence="2 3">
    <name type="scientific">Temnothorax curvispinosus</name>
    <dbReference type="NCBI Taxonomy" id="300111"/>
    <lineage>
        <taxon>Eukaryota</taxon>
        <taxon>Metazoa</taxon>
        <taxon>Ecdysozoa</taxon>
        <taxon>Arthropoda</taxon>
        <taxon>Hexapoda</taxon>
        <taxon>Insecta</taxon>
        <taxon>Pterygota</taxon>
        <taxon>Neoptera</taxon>
        <taxon>Endopterygota</taxon>
        <taxon>Hymenoptera</taxon>
        <taxon>Apocrita</taxon>
        <taxon>Aculeata</taxon>
        <taxon>Formicoidea</taxon>
        <taxon>Formicidae</taxon>
        <taxon>Myrmicinae</taxon>
        <taxon>Temnothorax</taxon>
    </lineage>
</organism>
<feature type="compositionally biased region" description="Basic residues" evidence="1">
    <location>
        <begin position="184"/>
        <end position="199"/>
    </location>
</feature>